<reference evidence="2" key="1">
    <citation type="submission" date="2022-11" db="EMBL/GenBank/DDBJ databases">
        <title>Genome Sequence of Cubamyces cubensis.</title>
        <authorList>
            <person name="Buettner E."/>
        </authorList>
    </citation>
    <scope>NUCLEOTIDE SEQUENCE</scope>
    <source>
        <strain evidence="2">MPL-01</strain>
    </source>
</reference>
<dbReference type="AlphaFoldDB" id="A0AAD7U2K7"/>
<dbReference type="InterPro" id="IPR052895">
    <property type="entry name" value="HetReg/Transcr_Mod"/>
</dbReference>
<dbReference type="EMBL" id="JAPEVG010000011">
    <property type="protein sequence ID" value="KAJ8496848.1"/>
    <property type="molecule type" value="Genomic_DNA"/>
</dbReference>
<gene>
    <name evidence="2" type="ORF">ONZ51_g874</name>
</gene>
<evidence type="ECO:0000313" key="3">
    <source>
        <dbReference type="Proteomes" id="UP001215151"/>
    </source>
</evidence>
<organism evidence="2 3">
    <name type="scientific">Trametes cubensis</name>
    <dbReference type="NCBI Taxonomy" id="1111947"/>
    <lineage>
        <taxon>Eukaryota</taxon>
        <taxon>Fungi</taxon>
        <taxon>Dikarya</taxon>
        <taxon>Basidiomycota</taxon>
        <taxon>Agaricomycotina</taxon>
        <taxon>Agaricomycetes</taxon>
        <taxon>Polyporales</taxon>
        <taxon>Polyporaceae</taxon>
        <taxon>Trametes</taxon>
    </lineage>
</organism>
<dbReference type="Proteomes" id="UP001215151">
    <property type="component" value="Unassembled WGS sequence"/>
</dbReference>
<dbReference type="PANTHER" id="PTHR24148">
    <property type="entry name" value="ANKYRIN REPEAT DOMAIN-CONTAINING PROTEIN 39 HOMOLOG-RELATED"/>
    <property type="match status" value="1"/>
</dbReference>
<evidence type="ECO:0000313" key="2">
    <source>
        <dbReference type="EMBL" id="KAJ8496848.1"/>
    </source>
</evidence>
<evidence type="ECO:0000259" key="1">
    <source>
        <dbReference type="Pfam" id="PF06985"/>
    </source>
</evidence>
<accession>A0AAD7U2K7</accession>
<dbReference type="Pfam" id="PF06985">
    <property type="entry name" value="HET"/>
    <property type="match status" value="1"/>
</dbReference>
<feature type="domain" description="Heterokaryon incompatibility" evidence="1">
    <location>
        <begin position="56"/>
        <end position="188"/>
    </location>
</feature>
<sequence length="587" mass="65706">MADGAHSPLQPFTVADASKVCQGTLSTGAPHESPLRLLERNQEGLFEVVAYRGQPYVAISYCWPGDPSFERLDDSNEPTLVADLRGQLVRSVHFSSFISRASQSYDPSLAIWIDYHCINQDDIDEKTAQVAIMQRIYTMAHTTLVMLEDISLSADECQTITKISAQSSSAVRHIMSARWFSRAWCSQELVLSHHAHICVHAANTGVLHIPADVFWHSVSRARNQDPSIPLFSQPRGHLPDTALAQSTCAWAMGIVHSLGCSDDYDKVALVCNLVRFFYRFQARPTAFNHHSTDITANVLKMVNIVALMRRDFSLLLANHGPKNLLRGYPGFRWAGMPIHGDRYSEMWNQKDFQVSRDPEITLNDVGLLVRGCLSQVVLEHRWTIHRDCAGLHLTIDGYTRAIEPIHYLPHTSWTWTTDSRHLIDLMTSFAFADRHECESATHHARIVFAYLLSQDYELQPEPLMCDLSDLARDLFSDTMSFRDIAGAMNFVWQKPTCAVFSTVVTTDGNVLLVSGNALEFDLPGRLLFQPYVTRPKLFSPPMVLTVNSMLLDRNPSQSGAYGCLGCVRGLGMIPEVPDSGGLRLCVV</sequence>
<comment type="caution">
    <text evidence="2">The sequence shown here is derived from an EMBL/GenBank/DDBJ whole genome shotgun (WGS) entry which is preliminary data.</text>
</comment>
<keyword evidence="3" id="KW-1185">Reference proteome</keyword>
<dbReference type="InterPro" id="IPR010730">
    <property type="entry name" value="HET"/>
</dbReference>
<proteinExistence type="predicted"/>
<dbReference type="PANTHER" id="PTHR24148:SF73">
    <property type="entry name" value="HET DOMAIN PROTEIN (AFU_ORTHOLOGUE AFUA_8G01020)"/>
    <property type="match status" value="1"/>
</dbReference>
<protein>
    <recommendedName>
        <fullName evidence="1">Heterokaryon incompatibility domain-containing protein</fullName>
    </recommendedName>
</protein>
<name>A0AAD7U2K7_9APHY</name>